<evidence type="ECO:0000256" key="1">
    <source>
        <dbReference type="SAM" id="MobiDB-lite"/>
    </source>
</evidence>
<organism evidence="2 3">
    <name type="scientific">Saxophila tyrrhenica</name>
    <dbReference type="NCBI Taxonomy" id="1690608"/>
    <lineage>
        <taxon>Eukaryota</taxon>
        <taxon>Fungi</taxon>
        <taxon>Dikarya</taxon>
        <taxon>Ascomycota</taxon>
        <taxon>Pezizomycotina</taxon>
        <taxon>Dothideomycetes</taxon>
        <taxon>Dothideomycetidae</taxon>
        <taxon>Mycosphaerellales</taxon>
        <taxon>Extremaceae</taxon>
        <taxon>Saxophila</taxon>
    </lineage>
</organism>
<name>A0AAV9P7W6_9PEZI</name>
<keyword evidence="3" id="KW-1185">Reference proteome</keyword>
<dbReference type="GeneID" id="89927477"/>
<gene>
    <name evidence="2" type="ORF">LTR77_006137</name>
</gene>
<proteinExistence type="predicted"/>
<comment type="caution">
    <text evidence="2">The sequence shown here is derived from an EMBL/GenBank/DDBJ whole genome shotgun (WGS) entry which is preliminary data.</text>
</comment>
<accession>A0AAV9P7W6</accession>
<feature type="compositionally biased region" description="Polar residues" evidence="1">
    <location>
        <begin position="172"/>
        <end position="188"/>
    </location>
</feature>
<reference evidence="2 3" key="1">
    <citation type="submission" date="2023-08" db="EMBL/GenBank/DDBJ databases">
        <title>Black Yeasts Isolated from many extreme environments.</title>
        <authorList>
            <person name="Coleine C."/>
            <person name="Stajich J.E."/>
            <person name="Selbmann L."/>
        </authorList>
    </citation>
    <scope>NUCLEOTIDE SEQUENCE [LARGE SCALE GENOMIC DNA]</scope>
    <source>
        <strain evidence="2 3">CCFEE 5935</strain>
    </source>
</reference>
<feature type="compositionally biased region" description="Low complexity" evidence="1">
    <location>
        <begin position="139"/>
        <end position="161"/>
    </location>
</feature>
<dbReference type="AlphaFoldDB" id="A0AAV9P7W6"/>
<dbReference type="EMBL" id="JAVRRT010000009">
    <property type="protein sequence ID" value="KAK5168828.1"/>
    <property type="molecule type" value="Genomic_DNA"/>
</dbReference>
<evidence type="ECO:0000313" key="3">
    <source>
        <dbReference type="Proteomes" id="UP001337655"/>
    </source>
</evidence>
<dbReference type="RefSeq" id="XP_064658294.1">
    <property type="nucleotide sequence ID" value="XM_064803379.1"/>
</dbReference>
<protein>
    <submittedName>
        <fullName evidence="2">Uncharacterized protein</fullName>
    </submittedName>
</protein>
<feature type="region of interest" description="Disordered" evidence="1">
    <location>
        <begin position="71"/>
        <end position="260"/>
    </location>
</feature>
<sequence>MSFIVNWVSDKVEGYAKTGIQAGGTMAGNAVGGVGSLVEGAGRSTAGGVTGGVGSVANYINGYGDTIKRSMSADGPVSGGNKTAVKPSAPTAKPQSAQKALPSSQGAKKALPSAGGAPKGLPAASQKPSTPRPNTGSISKPTTASAKKPPTTNGAAPRSAPGGPPSKPPSAVSQPSSNPGKVTSSTAPSGKVKISAESRPKPAGAKTAARPSNAPSVKPKDPLGIEGKPQQGGQKGGGTKASAGDPLAIGNDIGSIGKKK</sequence>
<feature type="compositionally biased region" description="Polar residues" evidence="1">
    <location>
        <begin position="93"/>
        <end position="106"/>
    </location>
</feature>
<evidence type="ECO:0000313" key="2">
    <source>
        <dbReference type="EMBL" id="KAK5168828.1"/>
    </source>
</evidence>
<feature type="compositionally biased region" description="Polar residues" evidence="1">
    <location>
        <begin position="126"/>
        <end position="138"/>
    </location>
</feature>
<dbReference type="Proteomes" id="UP001337655">
    <property type="component" value="Unassembled WGS sequence"/>
</dbReference>